<reference evidence="1 2" key="1">
    <citation type="submission" date="2017-10" db="EMBL/GenBank/DDBJ databases">
        <title>Sequencing the genomes of 1000 actinobacteria strains.</title>
        <authorList>
            <person name="Klenk H.-P."/>
        </authorList>
    </citation>
    <scope>NUCLEOTIDE SEQUENCE [LARGE SCALE GENOMIC DNA]</scope>
    <source>
        <strain evidence="1 2">DSM 46092</strain>
    </source>
</reference>
<dbReference type="EMBL" id="PDJK01000002">
    <property type="protein sequence ID" value="PFG47740.1"/>
    <property type="molecule type" value="Genomic_DNA"/>
</dbReference>
<gene>
    <name evidence="1" type="ORF">ATK36_2794</name>
</gene>
<keyword evidence="2" id="KW-1185">Reference proteome</keyword>
<organism evidence="1 2">
    <name type="scientific">Amycolatopsis sulphurea</name>
    <dbReference type="NCBI Taxonomy" id="76022"/>
    <lineage>
        <taxon>Bacteria</taxon>
        <taxon>Bacillati</taxon>
        <taxon>Actinomycetota</taxon>
        <taxon>Actinomycetes</taxon>
        <taxon>Pseudonocardiales</taxon>
        <taxon>Pseudonocardiaceae</taxon>
        <taxon>Amycolatopsis</taxon>
    </lineage>
</organism>
<comment type="caution">
    <text evidence="1">The sequence shown here is derived from an EMBL/GenBank/DDBJ whole genome shotgun (WGS) entry which is preliminary data.</text>
</comment>
<evidence type="ECO:0000313" key="1">
    <source>
        <dbReference type="EMBL" id="PFG47740.1"/>
    </source>
</evidence>
<name>A0A2A9FB68_9PSEU</name>
<dbReference type="Proteomes" id="UP000243542">
    <property type="component" value="Unassembled WGS sequence"/>
</dbReference>
<proteinExistence type="predicted"/>
<evidence type="ECO:0000313" key="2">
    <source>
        <dbReference type="Proteomes" id="UP000243542"/>
    </source>
</evidence>
<dbReference type="AlphaFoldDB" id="A0A2A9FB68"/>
<protein>
    <submittedName>
        <fullName evidence="1">Uncharacterized protein</fullName>
    </submittedName>
</protein>
<accession>A0A2A9FB68</accession>
<sequence>MAHNVTHPAETFKNIVAWDDWASGHGDRAVGKMVGGVLLFGAGKAAKDLLGKGEHAGGEHAPEAKVAKTREERIAAVHDIVTEDNGSIRGSAGKSRGVKVVDTDELGKMVDDARSRLGPPDKLAHTPKGTVETWTISDDPRASVTYRTYSGSGGDTLDINRVEGLNNVKRYHIESEGKQ</sequence>